<dbReference type="Proteomes" id="UP000460298">
    <property type="component" value="Unassembled WGS sequence"/>
</dbReference>
<keyword evidence="1" id="KW-0732">Signal</keyword>
<comment type="caution">
    <text evidence="2">The sequence shown here is derived from an EMBL/GenBank/DDBJ whole genome shotgun (WGS) entry which is preliminary data.</text>
</comment>
<gene>
    <name evidence="2" type="ORF">F9K24_10400</name>
</gene>
<name>A0A833H1W6_9LEPT</name>
<feature type="chain" id="PRO_5032652613" evidence="1">
    <location>
        <begin position="24"/>
        <end position="131"/>
    </location>
</feature>
<dbReference type="EMBL" id="WBUI01000008">
    <property type="protein sequence ID" value="KAB2932780.1"/>
    <property type="molecule type" value="Genomic_DNA"/>
</dbReference>
<proteinExistence type="predicted"/>
<dbReference type="AlphaFoldDB" id="A0A833H1W6"/>
<sequence length="131" mass="15040">MNGTRFLAISLACLLLYSHCRHAGDLPIVHRLPDLKLETGITEKGVRFFRINESQFYSINNIEVYEIAGEEPIWQVATIKPEFRPFYFSYGQKFAATDIYEIIPPVPLQKGKRYVLKVCIAGDCDSLQFVH</sequence>
<evidence type="ECO:0000256" key="1">
    <source>
        <dbReference type="SAM" id="SignalP"/>
    </source>
</evidence>
<organism evidence="2 3">
    <name type="scientific">Leptonema illini</name>
    <dbReference type="NCBI Taxonomy" id="183"/>
    <lineage>
        <taxon>Bacteria</taxon>
        <taxon>Pseudomonadati</taxon>
        <taxon>Spirochaetota</taxon>
        <taxon>Spirochaetia</taxon>
        <taxon>Leptospirales</taxon>
        <taxon>Leptospiraceae</taxon>
        <taxon>Leptonema</taxon>
    </lineage>
</organism>
<protein>
    <submittedName>
        <fullName evidence="2">Uncharacterized protein</fullName>
    </submittedName>
</protein>
<accession>A0A833H1W6</accession>
<reference evidence="2 3" key="1">
    <citation type="submission" date="2019-10" db="EMBL/GenBank/DDBJ databases">
        <title>Extracellular Electron Transfer in a Candidatus Methanoperedens spp. Enrichment Culture.</title>
        <authorList>
            <person name="Berger S."/>
            <person name="Rangel Shaw D."/>
            <person name="Berben T."/>
            <person name="In 'T Zandt M."/>
            <person name="Frank J."/>
            <person name="Reimann J."/>
            <person name="Jetten M.S.M."/>
            <person name="Welte C.U."/>
        </authorList>
    </citation>
    <scope>NUCLEOTIDE SEQUENCE [LARGE SCALE GENOMIC DNA]</scope>
    <source>
        <strain evidence="2">SB12</strain>
    </source>
</reference>
<evidence type="ECO:0000313" key="2">
    <source>
        <dbReference type="EMBL" id="KAB2932780.1"/>
    </source>
</evidence>
<feature type="signal peptide" evidence="1">
    <location>
        <begin position="1"/>
        <end position="23"/>
    </location>
</feature>
<evidence type="ECO:0000313" key="3">
    <source>
        <dbReference type="Proteomes" id="UP000460298"/>
    </source>
</evidence>